<dbReference type="AlphaFoldDB" id="A0A0X3P9M8"/>
<sequence length="629" mass="70742">MCSDADPLAKFLALVPFKDRKRTGYIILKVRRLLKEQIDSHAPIAIFLKYCSEIKKIFTNTPLSLRCTLKSQIIDAVNKCMDSPESVAVLTLVLCIIEFTVLRNSDRCDLETMDILKTVEDVNSLVQSLTKIFKEKRTNILSLYSWCIGILVFTYRTCVMWCASQDCFDLTKSPLETFIPMDDELLISNSLPTLLRTALKSQIELTAPPTCVSRYSLHDLLYACCISNGVNSLTKRTSLGDQCRTNTLSNKLDSACTSELQPKVDSLKVLENAQLPSPQILRDVYLNGTVESIAKNILLIEHRLLDPRALNDEWRQILAETIMSSPSVILRAAVNLSANNTDHVDASRLYSQIFCGLLKIWSFVFDKRLILKNTPQSYLYLCGFVGPRFQDMELNDLSKVIILETQLLTNYLHIFRSAVLSSPHWYLQMLIDVVNAIFDRFQTASSAEELSVIESALCPCIAAVSRTWASLRAEEPDTRPELSRCLKGLLDTIVVRIATFTVGEPLVGSGQKRKWRAIPTQTATVDAKSLEDFRECGTLSPRVRNMLNSGLLYPLLQAVDPWALHQSVIGLRPPSAREVLRNLIGSLREKNVISEVPIVSRTPLAQAAVGGLGLRAKMRKRQRRRFPTQ</sequence>
<gene>
    <name evidence="1" type="ORF">TR97804</name>
</gene>
<accession>A0A0X3P9M8</accession>
<organism evidence="1">
    <name type="scientific">Schistocephalus solidus</name>
    <name type="common">Tapeworm</name>
    <dbReference type="NCBI Taxonomy" id="70667"/>
    <lineage>
        <taxon>Eukaryota</taxon>
        <taxon>Metazoa</taxon>
        <taxon>Spiralia</taxon>
        <taxon>Lophotrochozoa</taxon>
        <taxon>Platyhelminthes</taxon>
        <taxon>Cestoda</taxon>
        <taxon>Eucestoda</taxon>
        <taxon>Diphyllobothriidea</taxon>
        <taxon>Diphyllobothriidae</taxon>
        <taxon>Schistocephalus</taxon>
    </lineage>
</organism>
<name>A0A0X3P9M8_SCHSO</name>
<reference evidence="1" key="1">
    <citation type="submission" date="2016-01" db="EMBL/GenBank/DDBJ databases">
        <title>Reference transcriptome for the parasite Schistocephalus solidus: insights into the molecular evolution of parasitism.</title>
        <authorList>
            <person name="Hebert F.O."/>
            <person name="Grambauer S."/>
            <person name="Barber I."/>
            <person name="Landry C.R."/>
            <person name="Aubin-Horth N."/>
        </authorList>
    </citation>
    <scope>NUCLEOTIDE SEQUENCE</scope>
</reference>
<dbReference type="EMBL" id="GEEE01014600">
    <property type="protein sequence ID" value="JAP48625.1"/>
    <property type="molecule type" value="Transcribed_RNA"/>
</dbReference>
<protein>
    <submittedName>
        <fullName evidence="1">Uncharacterized protein</fullName>
    </submittedName>
</protein>
<proteinExistence type="predicted"/>
<evidence type="ECO:0000313" key="1">
    <source>
        <dbReference type="EMBL" id="JAP48625.1"/>
    </source>
</evidence>